<evidence type="ECO:0000313" key="1">
    <source>
        <dbReference type="EMBL" id="QOL00374.1"/>
    </source>
</evidence>
<organism evidence="1">
    <name type="scientific">uncultured organism</name>
    <dbReference type="NCBI Taxonomy" id="155900"/>
    <lineage>
        <taxon>unclassified sequences</taxon>
        <taxon>environmental samples</taxon>
    </lineage>
</organism>
<dbReference type="EMBL" id="MW000467">
    <property type="protein sequence ID" value="QOL00374.1"/>
    <property type="molecule type" value="Genomic_DNA"/>
</dbReference>
<accession>A0A7L9QCN5</accession>
<name>A0A7L9QCN5_9ZZZZ</name>
<reference evidence="1" key="1">
    <citation type="submission" date="2020-09" db="EMBL/GenBank/DDBJ databases">
        <title>A new high-throughput screening method to detect antimicrobial volatiles from metagenomic clone libraries.</title>
        <authorList>
            <person name="Stocker F."/>
            <person name="Obermeier M."/>
            <person name="Resch K."/>
            <person name="Berg G."/>
            <person name="Mueller Bogota C.A."/>
        </authorList>
    </citation>
    <scope>NUCLEOTIDE SEQUENCE</scope>
</reference>
<proteinExistence type="predicted"/>
<protein>
    <submittedName>
        <fullName evidence="1">Uncharacterized protein</fullName>
    </submittedName>
</protein>
<dbReference type="AlphaFoldDB" id="A0A7L9QCN5"/>
<sequence length="77" mass="8562">MNGDYLARQAQLQAQLGPTCDVVVEPLPSSHVLVYMIACRSCHWYESGRLTSTVTAWREHVTAELCRLDGAIMAALR</sequence>